<comment type="function">
    <text evidence="9">Component of the NuA4 histone acetyltransferase complex which is involved in transcriptional activation of selected genes principally by acetylation of nucleosomal histone H4 and H2A. The NuA4 complex is also involved in DNA repair.</text>
</comment>
<accession>A7TM97</accession>
<comment type="subunit">
    <text evidence="9">Component of the NuA4 histone acetyltransferase complex.</text>
</comment>
<keyword evidence="9" id="KW-0234">DNA repair</keyword>
<comment type="subcellular location">
    <subcellularLocation>
        <location evidence="1 9">Nucleus</location>
    </subcellularLocation>
</comment>
<evidence type="ECO:0000256" key="9">
    <source>
        <dbReference type="RuleBase" id="RU368022"/>
    </source>
</evidence>
<dbReference type="GeneID" id="5544752"/>
<dbReference type="AlphaFoldDB" id="A7TM97"/>
<evidence type="ECO:0000256" key="3">
    <source>
        <dbReference type="ARBA" id="ARBA00018504"/>
    </source>
</evidence>
<keyword evidence="8 9" id="KW-0539">Nucleus</keyword>
<comment type="similarity">
    <text evidence="2 9">Belongs to the EAF6 family.</text>
</comment>
<evidence type="ECO:0000256" key="1">
    <source>
        <dbReference type="ARBA" id="ARBA00004123"/>
    </source>
</evidence>
<evidence type="ECO:0000313" key="12">
    <source>
        <dbReference type="Proteomes" id="UP000000267"/>
    </source>
</evidence>
<dbReference type="GO" id="GO:0005634">
    <property type="term" value="C:nucleus"/>
    <property type="evidence" value="ECO:0007669"/>
    <property type="project" value="UniProtKB-SubCell"/>
</dbReference>
<dbReference type="Pfam" id="PF09340">
    <property type="entry name" value="NuA4"/>
    <property type="match status" value="1"/>
</dbReference>
<keyword evidence="7 9" id="KW-0804">Transcription</keyword>
<organism evidence="12">
    <name type="scientific">Vanderwaltozyma polyspora (strain ATCC 22028 / DSM 70294 / BCRC 21397 / CBS 2163 / NBRC 10782 / NRRL Y-8283 / UCD 57-17)</name>
    <name type="common">Kluyveromyces polysporus</name>
    <dbReference type="NCBI Taxonomy" id="436907"/>
    <lineage>
        <taxon>Eukaryota</taxon>
        <taxon>Fungi</taxon>
        <taxon>Dikarya</taxon>
        <taxon>Ascomycota</taxon>
        <taxon>Saccharomycotina</taxon>
        <taxon>Saccharomycetes</taxon>
        <taxon>Saccharomycetales</taxon>
        <taxon>Saccharomycetaceae</taxon>
        <taxon>Vanderwaltozyma</taxon>
    </lineage>
</organism>
<dbReference type="STRING" id="436907.A7TM97"/>
<name>A7TM97_VANPO</name>
<evidence type="ECO:0000256" key="6">
    <source>
        <dbReference type="ARBA" id="ARBA00023054"/>
    </source>
</evidence>
<dbReference type="InParanoid" id="A7TM97"/>
<evidence type="ECO:0000256" key="2">
    <source>
        <dbReference type="ARBA" id="ARBA00010916"/>
    </source>
</evidence>
<dbReference type="FunCoup" id="A7TM97">
    <property type="interactions" value="123"/>
</dbReference>
<dbReference type="Proteomes" id="UP000000267">
    <property type="component" value="Unassembled WGS sequence"/>
</dbReference>
<evidence type="ECO:0000313" key="11">
    <source>
        <dbReference type="EMBL" id="EDO16591.1"/>
    </source>
</evidence>
<evidence type="ECO:0000256" key="8">
    <source>
        <dbReference type="ARBA" id="ARBA00023242"/>
    </source>
</evidence>
<evidence type="ECO:0000256" key="10">
    <source>
        <dbReference type="SAM" id="Coils"/>
    </source>
</evidence>
<evidence type="ECO:0000256" key="7">
    <source>
        <dbReference type="ARBA" id="ARBA00023163"/>
    </source>
</evidence>
<dbReference type="GO" id="GO:0006281">
    <property type="term" value="P:DNA repair"/>
    <property type="evidence" value="ECO:0007669"/>
    <property type="project" value="UniProtKB-UniRule"/>
</dbReference>
<dbReference type="EMBL" id="DS480421">
    <property type="protein sequence ID" value="EDO16591.1"/>
    <property type="molecule type" value="Genomic_DNA"/>
</dbReference>
<dbReference type="OMA" id="FVKQQEG"/>
<proteinExistence type="inferred from homology"/>
<dbReference type="eggNOG" id="KOG3856">
    <property type="taxonomic scope" value="Eukaryota"/>
</dbReference>
<keyword evidence="5 9" id="KW-0805">Transcription regulation</keyword>
<dbReference type="InterPro" id="IPR015418">
    <property type="entry name" value="Eaf6"/>
</dbReference>
<keyword evidence="12" id="KW-1185">Reference proteome</keyword>
<dbReference type="HOGENOM" id="CLU_093901_2_1_1"/>
<dbReference type="RefSeq" id="XP_001644449.1">
    <property type="nucleotide sequence ID" value="XM_001644399.1"/>
</dbReference>
<dbReference type="KEGG" id="vpo:Kpol_520p12"/>
<gene>
    <name evidence="11" type="ORF">Kpol_520p12</name>
</gene>
<protein>
    <recommendedName>
        <fullName evidence="3 9">Chromatin modification-related protein EAF6</fullName>
    </recommendedName>
</protein>
<sequence length="105" mass="12071">MEEKLKEYEKLKQELKKSLQEKTQLEDEYDKLLQEVYNKETEYLSNSTGSKGTFSGNIVKGFDGFAKPHGHDSNGAFHNSDRIFSLSSAIYIKQQESQNHNHGQD</sequence>
<dbReference type="PhylomeDB" id="A7TM97"/>
<dbReference type="GO" id="GO:0006325">
    <property type="term" value="P:chromatin organization"/>
    <property type="evidence" value="ECO:0007669"/>
    <property type="project" value="UniProtKB-KW"/>
</dbReference>
<dbReference type="PANTHER" id="PTHR13476">
    <property type="entry name" value="CHROMATIN MODIFICATION-RELATED PROTEIN MEAF6"/>
    <property type="match status" value="1"/>
</dbReference>
<evidence type="ECO:0000256" key="5">
    <source>
        <dbReference type="ARBA" id="ARBA00023015"/>
    </source>
</evidence>
<keyword evidence="9" id="KW-0227">DNA damage</keyword>
<keyword evidence="4 9" id="KW-0156">Chromatin regulator</keyword>
<dbReference type="GO" id="GO:1990468">
    <property type="term" value="C:NuA3b histone acetyltransferase complex"/>
    <property type="evidence" value="ECO:0007669"/>
    <property type="project" value="EnsemblFungi"/>
</dbReference>
<reference evidence="11 12" key="1">
    <citation type="journal article" date="2007" name="Proc. Natl. Acad. Sci. U.S.A.">
        <title>Independent sorting-out of thousands of duplicated gene pairs in two yeast species descended from a whole-genome duplication.</title>
        <authorList>
            <person name="Scannell D.R."/>
            <person name="Frank A.C."/>
            <person name="Conant G.C."/>
            <person name="Byrne K.P."/>
            <person name="Woolfit M."/>
            <person name="Wolfe K.H."/>
        </authorList>
    </citation>
    <scope>NUCLEOTIDE SEQUENCE [LARGE SCALE GENOMIC DNA]</scope>
    <source>
        <strain evidence="12">ATCC 22028 / DSM 70294 / BCRC 21397 / CBS 2163 / NBRC 10782 / NRRL Y-8283 / UCD 57-17</strain>
    </source>
</reference>
<dbReference type="OrthoDB" id="440324at2759"/>
<dbReference type="GO" id="GO:1990467">
    <property type="term" value="C:NuA3a histone acetyltransferase complex"/>
    <property type="evidence" value="ECO:0007669"/>
    <property type="project" value="EnsemblFungi"/>
</dbReference>
<feature type="coiled-coil region" evidence="10">
    <location>
        <begin position="1"/>
        <end position="42"/>
    </location>
</feature>
<evidence type="ECO:0000256" key="4">
    <source>
        <dbReference type="ARBA" id="ARBA00022853"/>
    </source>
</evidence>
<keyword evidence="6 10" id="KW-0175">Coiled coil</keyword>
<dbReference type="GO" id="GO:0035267">
    <property type="term" value="C:NuA4 histone acetyltransferase complex"/>
    <property type="evidence" value="ECO:0007669"/>
    <property type="project" value="UniProtKB-UniRule"/>
</dbReference>